<organism evidence="2 3">
    <name type="scientific">Faecalibacterium prausnitzii</name>
    <dbReference type="NCBI Taxonomy" id="853"/>
    <lineage>
        <taxon>Bacteria</taxon>
        <taxon>Bacillati</taxon>
        <taxon>Bacillota</taxon>
        <taxon>Clostridia</taxon>
        <taxon>Eubacteriales</taxon>
        <taxon>Oscillospiraceae</taxon>
        <taxon>Faecalibacterium</taxon>
    </lineage>
</organism>
<keyword evidence="1" id="KW-0812">Transmembrane</keyword>
<dbReference type="OrthoDB" id="9953389at2"/>
<gene>
    <name evidence="2" type="ORF">C4N26_10405</name>
</gene>
<reference evidence="2 3" key="1">
    <citation type="submission" date="2018-02" db="EMBL/GenBank/DDBJ databases">
        <title>Complete genome sequencing of Faecalibacterium prausnitzii strains isolated from the human gut.</title>
        <authorList>
            <person name="Fitzgerald B.C."/>
            <person name="Shkoporov A.N."/>
            <person name="Ross P.R."/>
            <person name="Hill C."/>
        </authorList>
    </citation>
    <scope>NUCLEOTIDE SEQUENCE [LARGE SCALE GENOMIC DNA]</scope>
    <source>
        <strain evidence="2 3">APC942/32-1</strain>
    </source>
</reference>
<sequence length="80" mass="9045">MKDSTKEALFKFGEFCDSGKPWYCFFGVYLVTLIVNITLLLTSEKKPKWWSVALDVCGLALAASNIARTERMQKGRHNIG</sequence>
<proteinExistence type="predicted"/>
<dbReference type="EMBL" id="PRLB01000010">
    <property type="protein sequence ID" value="RAW53567.1"/>
    <property type="molecule type" value="Genomic_DNA"/>
</dbReference>
<accession>A0A329TU51</accession>
<evidence type="ECO:0000313" key="3">
    <source>
        <dbReference type="Proteomes" id="UP000251144"/>
    </source>
</evidence>
<evidence type="ECO:0000256" key="1">
    <source>
        <dbReference type="SAM" id="Phobius"/>
    </source>
</evidence>
<dbReference type="RefSeq" id="WP_158401340.1">
    <property type="nucleotide sequence ID" value="NZ_PRLB01000010.1"/>
</dbReference>
<name>A0A329TU51_9FIRM</name>
<evidence type="ECO:0000313" key="2">
    <source>
        <dbReference type="EMBL" id="RAW53567.1"/>
    </source>
</evidence>
<dbReference type="Proteomes" id="UP000251144">
    <property type="component" value="Unassembled WGS sequence"/>
</dbReference>
<keyword evidence="1" id="KW-0472">Membrane</keyword>
<comment type="caution">
    <text evidence="2">The sequence shown here is derived from an EMBL/GenBank/DDBJ whole genome shotgun (WGS) entry which is preliminary data.</text>
</comment>
<feature type="transmembrane region" description="Helical" evidence="1">
    <location>
        <begin position="49"/>
        <end position="67"/>
    </location>
</feature>
<feature type="transmembrane region" description="Helical" evidence="1">
    <location>
        <begin position="21"/>
        <end position="43"/>
    </location>
</feature>
<dbReference type="AlphaFoldDB" id="A0A329TU51"/>
<protein>
    <submittedName>
        <fullName evidence="2">Uncharacterized protein</fullName>
    </submittedName>
</protein>
<keyword evidence="1" id="KW-1133">Transmembrane helix</keyword>